<organism evidence="8 9">
    <name type="scientific">Polarella glacialis</name>
    <name type="common">Dinoflagellate</name>
    <dbReference type="NCBI Taxonomy" id="89957"/>
    <lineage>
        <taxon>Eukaryota</taxon>
        <taxon>Sar</taxon>
        <taxon>Alveolata</taxon>
        <taxon>Dinophyceae</taxon>
        <taxon>Suessiales</taxon>
        <taxon>Suessiaceae</taxon>
        <taxon>Polarella</taxon>
    </lineage>
</organism>
<evidence type="ECO:0000259" key="7">
    <source>
        <dbReference type="Pfam" id="PF14240"/>
    </source>
</evidence>
<feature type="non-terminal residue" evidence="8">
    <location>
        <position position="1255"/>
    </location>
</feature>
<evidence type="ECO:0008006" key="10">
    <source>
        <dbReference type="Google" id="ProtNLM"/>
    </source>
</evidence>
<accession>A0A813JCI8</accession>
<dbReference type="Pfam" id="PF14240">
    <property type="entry name" value="YHYH"/>
    <property type="match status" value="1"/>
</dbReference>
<feature type="domain" description="YHYH" evidence="7">
    <location>
        <begin position="60"/>
        <end position="165"/>
    </location>
</feature>
<evidence type="ECO:0000256" key="3">
    <source>
        <dbReference type="ARBA" id="ARBA00022989"/>
    </source>
</evidence>
<dbReference type="InterPro" id="IPR013122">
    <property type="entry name" value="PKD1_2_channel"/>
</dbReference>
<dbReference type="Gene3D" id="1.10.287.70">
    <property type="match status" value="1"/>
</dbReference>
<dbReference type="InterPro" id="IPR051223">
    <property type="entry name" value="Polycystin"/>
</dbReference>
<feature type="non-terminal residue" evidence="8">
    <location>
        <position position="1"/>
    </location>
</feature>
<dbReference type="PANTHER" id="PTHR10877">
    <property type="entry name" value="POLYCYSTIN FAMILY MEMBER"/>
    <property type="match status" value="1"/>
</dbReference>
<comment type="caution">
    <text evidence="8">The sequence shown here is derived from an EMBL/GenBank/DDBJ whole genome shotgun (WGS) entry which is preliminary data.</text>
</comment>
<dbReference type="PANTHER" id="PTHR10877:SF183">
    <property type="entry name" value="AT14535P-RELATED"/>
    <property type="match status" value="1"/>
</dbReference>
<reference evidence="8" key="1">
    <citation type="submission" date="2021-02" db="EMBL/GenBank/DDBJ databases">
        <authorList>
            <person name="Dougan E. K."/>
            <person name="Rhodes N."/>
            <person name="Thang M."/>
            <person name="Chan C."/>
        </authorList>
    </citation>
    <scope>NUCLEOTIDE SEQUENCE</scope>
</reference>
<evidence type="ECO:0000256" key="5">
    <source>
        <dbReference type="SAM" id="Phobius"/>
    </source>
</evidence>
<feature type="transmembrane region" description="Helical" evidence="5">
    <location>
        <begin position="1001"/>
        <end position="1023"/>
    </location>
</feature>
<keyword evidence="2 5" id="KW-0812">Transmembrane</keyword>
<sequence length="1255" mass="134138">MEIHLLLLPAAEWSIVQSCQGNVYLSSDWQACMGSAEFSGRRMRAYVDAKGRREPGESSQASAEQQVVGVAVNGVLLVGQHFTARGRAAATSWHFDNCGGHGDENGWYHYHFPSLCLLETLRLARPSLHDWWAREEPLAYWPPLAEAFPVLAYALDGVPILGPYGLDGRLMQASELDRCNGKVVRLSDGREEYRYFWTAMSPFLPPCFWGQPVALNLSSVPGGSEACDREGSSPGSTKLAAPEVGVESNSTQVWVLRSTGCPDHRFFYGDVKASSVARSLSNANDIPSASNCSASNFSGHAKNCSGTSSCGGCSGGCKGTCAASCSTASCCASSCHGNGAGCAANAFGGCKGTCAGAACTASSCASSCDGKGAGCAADSSVGCKGTCAGTACTASSCASSCDGKGAGCAADSSGGCKGTCAAGCTAGSSVGCKGTCAGACSTASCCGSSCKGNGTGCAPTAGPSDSLQDVLLTVLVDCSNCFQFSSNSVVRTILRTAYVTAVGPYGDKVDVSVYCPGEQAVTQAVLSTGCDAKAPGCSATGCNAAASGCKATGCKATASGNCSATGCSAGRRVQSSASITFRVGGLTGSEAGLLSAAIQKDFKTPAQVSSGITAASLQLLQNQSGSSVAAGQALLAGLSVRTTSVVALPSNGQCSASCGGAESDSIVDIFNPCAGAFASDVQAPPEYYNRYKPFSMITAVMGQPLICQVRRKPMQCKSKFVDDYNHQPINVKYQPPLNAPRNSSILRCKSSEYDTSAHLGYMPTIKNGVPQYCVFLSEQTLLPMMDFEWMDDMTEKVTVSALIFTPDVDTLTLAELVFDFSLTGRIRSQYAAKTQLALQDSERFELWRGVSVAFVLVVTVRLLILLRHLRRPNDFMEDPEYPKGSRVLKFDIAMSFTWIAFGVYSIVRKAFDESLLSFIMPLLTQFLGVQDTTDTNSVQQTINSYFDAMNAMLTQIEIESTVMAVAYTLIMLALARLILYMSVHPRIDVISRTLMNAADDIFHFLVVFSFVFFVFAWLAHWSFGPDKEAWSTYQISINTCFQMLVGQFPFGDEWTEDVLQKVWYYTFTFLIYFVSVNILLAIIVEAFLRVKAVNELNTSEINAAADLVALLTRHVLGAIRGWPSNRDLLRHLRLHAMSASDVTPLELKCSRITCDFPSQFSADQLIDFYYNLMGPDILGSAGTLIREKQMMRLRDVRFVMSLFGVRASRVPAILACITKLQATCRMMMARKLVAKKLQYRRKVEGNRQGSKNAML</sequence>
<dbReference type="AlphaFoldDB" id="A0A813JCI8"/>
<feature type="transmembrane region" description="Helical" evidence="5">
    <location>
        <begin position="846"/>
        <end position="866"/>
    </location>
</feature>
<feature type="transmembrane region" description="Helical" evidence="5">
    <location>
        <begin position="962"/>
        <end position="980"/>
    </location>
</feature>
<evidence type="ECO:0000256" key="4">
    <source>
        <dbReference type="ARBA" id="ARBA00023136"/>
    </source>
</evidence>
<evidence type="ECO:0000313" key="8">
    <source>
        <dbReference type="EMBL" id="CAE8676406.1"/>
    </source>
</evidence>
<dbReference type="GO" id="GO:0016020">
    <property type="term" value="C:membrane"/>
    <property type="evidence" value="ECO:0007669"/>
    <property type="project" value="UniProtKB-SubCell"/>
</dbReference>
<feature type="transmembrane region" description="Helical" evidence="5">
    <location>
        <begin position="887"/>
        <end position="907"/>
    </location>
</feature>
<evidence type="ECO:0000259" key="6">
    <source>
        <dbReference type="Pfam" id="PF08016"/>
    </source>
</evidence>
<evidence type="ECO:0000313" key="9">
    <source>
        <dbReference type="Proteomes" id="UP000626109"/>
    </source>
</evidence>
<protein>
    <recommendedName>
        <fullName evidence="10">Polycystin cation channel PKD1/PKD2 domain-containing protein</fullName>
    </recommendedName>
</protein>
<dbReference type="Pfam" id="PF08016">
    <property type="entry name" value="PKD_channel"/>
    <property type="match status" value="1"/>
</dbReference>
<name>A0A813JCI8_POLGL</name>
<dbReference type="EMBL" id="CAJNNW010025240">
    <property type="protein sequence ID" value="CAE8676406.1"/>
    <property type="molecule type" value="Genomic_DNA"/>
</dbReference>
<feature type="domain" description="Polycystin cation channel PKD1/PKD2" evidence="6">
    <location>
        <begin position="957"/>
        <end position="1087"/>
    </location>
</feature>
<keyword evidence="4 5" id="KW-0472">Membrane</keyword>
<dbReference type="PROSITE" id="PS50096">
    <property type="entry name" value="IQ"/>
    <property type="match status" value="1"/>
</dbReference>
<evidence type="ECO:0000256" key="2">
    <source>
        <dbReference type="ARBA" id="ARBA00022692"/>
    </source>
</evidence>
<feature type="transmembrane region" description="Helical" evidence="5">
    <location>
        <begin position="1062"/>
        <end position="1088"/>
    </location>
</feature>
<gene>
    <name evidence="8" type="ORF">PGLA2088_LOCUS19860</name>
</gene>
<evidence type="ECO:0000256" key="1">
    <source>
        <dbReference type="ARBA" id="ARBA00004141"/>
    </source>
</evidence>
<dbReference type="InterPro" id="IPR025924">
    <property type="entry name" value="YHYH_dom"/>
</dbReference>
<dbReference type="Proteomes" id="UP000626109">
    <property type="component" value="Unassembled WGS sequence"/>
</dbReference>
<keyword evidence="3 5" id="KW-1133">Transmembrane helix</keyword>
<proteinExistence type="predicted"/>
<comment type="subcellular location">
    <subcellularLocation>
        <location evidence="1">Membrane</location>
        <topology evidence="1">Multi-pass membrane protein</topology>
    </subcellularLocation>
</comment>